<organism evidence="1 2">
    <name type="scientific">Fusarium austroafricanum</name>
    <dbReference type="NCBI Taxonomy" id="2364996"/>
    <lineage>
        <taxon>Eukaryota</taxon>
        <taxon>Fungi</taxon>
        <taxon>Dikarya</taxon>
        <taxon>Ascomycota</taxon>
        <taxon>Pezizomycotina</taxon>
        <taxon>Sordariomycetes</taxon>
        <taxon>Hypocreomycetidae</taxon>
        <taxon>Hypocreales</taxon>
        <taxon>Nectriaceae</taxon>
        <taxon>Fusarium</taxon>
        <taxon>Fusarium concolor species complex</taxon>
    </lineage>
</organism>
<gene>
    <name evidence="1" type="ORF">F53441_423</name>
</gene>
<sequence length="493" mass="57050">MAKSALERILFNNLPQASVFEKLCFCFFIDGLDEYQESRGKGHVYLVRMLSDWTTNSQGRLKVVISSRDYNVFLNSFSEDYRLQFHNLTWFDMKRYARDSLAYLPNSELKDYFLLKIPKKANGIFLWIILVINQIRNKTEDEASQEQIFELLDSLPSEIEALFEYILNSPDATCRRIAYQTISVLRTAQEDYLTFTLLEFSFLEVYHRDTQFSTREDFTESHEGTAPGKYLKRLRGICGGLVESYQHDHRSCYGPWGVLGFTHRSIHEMLNRKNIKQDMEFRLNTFNSIDALSHSLFAGTKFMGAKREARKQCAGVTWMRLAARIDEPPYRFLQLITSWVGELFYPNSDPSHLVLIQRILVFNNWGLHSVARYGTITSRDIFPTLCQGVKVANIEFVRWGFENVSTAMDKPWKRVLIANALLDAHLRVGMPIEELKYFFEGLFVSNDSAFFEAHPKPKFFSEHLPEPTTSDESATDGPRIVSSTYATADDLTV</sequence>
<dbReference type="PANTHER" id="PTHR10039">
    <property type="entry name" value="AMELOGENIN"/>
    <property type="match status" value="1"/>
</dbReference>
<proteinExistence type="predicted"/>
<keyword evidence="2" id="KW-1185">Reference proteome</keyword>
<dbReference type="EMBL" id="JAADJG010000019">
    <property type="protein sequence ID" value="KAF4457663.1"/>
    <property type="molecule type" value="Genomic_DNA"/>
</dbReference>
<evidence type="ECO:0008006" key="3">
    <source>
        <dbReference type="Google" id="ProtNLM"/>
    </source>
</evidence>
<accession>A0A8H4KYD7</accession>
<dbReference type="AlphaFoldDB" id="A0A8H4KYD7"/>
<comment type="caution">
    <text evidence="1">The sequence shown here is derived from an EMBL/GenBank/DDBJ whole genome shotgun (WGS) entry which is preliminary data.</text>
</comment>
<reference evidence="1" key="1">
    <citation type="submission" date="2020-01" db="EMBL/GenBank/DDBJ databases">
        <title>Identification and distribution of gene clusters putatively required for synthesis of sphingolipid metabolism inhibitors in phylogenetically diverse species of the filamentous fungus Fusarium.</title>
        <authorList>
            <person name="Kim H.-S."/>
            <person name="Busman M."/>
            <person name="Brown D.W."/>
            <person name="Divon H."/>
            <person name="Uhlig S."/>
            <person name="Proctor R.H."/>
        </authorList>
    </citation>
    <scope>NUCLEOTIDE SEQUENCE</scope>
    <source>
        <strain evidence="1">NRRL 53441</strain>
    </source>
</reference>
<protein>
    <recommendedName>
        <fullName evidence="3">NACHT domain-containing protein</fullName>
    </recommendedName>
</protein>
<evidence type="ECO:0000313" key="2">
    <source>
        <dbReference type="Proteomes" id="UP000605986"/>
    </source>
</evidence>
<evidence type="ECO:0000313" key="1">
    <source>
        <dbReference type="EMBL" id="KAF4457663.1"/>
    </source>
</evidence>
<dbReference type="PANTHER" id="PTHR10039:SF5">
    <property type="entry name" value="NACHT DOMAIN-CONTAINING PROTEIN"/>
    <property type="match status" value="1"/>
</dbReference>
<dbReference type="Proteomes" id="UP000605986">
    <property type="component" value="Unassembled WGS sequence"/>
</dbReference>
<dbReference type="OrthoDB" id="443402at2759"/>
<name>A0A8H4KYD7_9HYPO</name>